<dbReference type="Pfam" id="PF13976">
    <property type="entry name" value="gag_pre-integrs"/>
    <property type="match status" value="1"/>
</dbReference>
<sequence length="743" mass="85714">QADWRDDTDDELEDQELEAHYMYMAKIQEVSPDAVDSGPIFDVEPLQKVSNDGHYNVFSIESKHPEQSESIHNTCPIEQDEHNVIIDSLDMSYDREQIDQNDDDDDLANERELLASLIKKLKCEIDDRTNCNKFLETSNKVLVEKLKVEIEDFKNKNISLESSNNHLKVANNKLSEINKLLYNDFKKSQEELQRRNDVEYVSKVEIDCAKAKGDLISYKMESQKSFNKYNQIINDLNQTILEMKKKLSAHQEIISILSQQKEAQIKLYKTREDKELDKVIALENKVKVLDNIVYKTGQLVQTMNMLNNKCRMSFVKPEFLKKAQRVNPRMYDIGCYNDNLALILASESDEKTEFLNEIDRLLREYYYAYQMNVILGVIPTTSVSRPQLKSNPMKDRVMLNNSKGNKHEVEDQRRNVKLSKNKTSITACNDSLNAKTLNVNFVYATCGKCVLNDKHDMCVLKSVDKPLKKTVASESNQKPRNITRKLYERVSKACSWWYPKFTPLGYKWKPKSEKENVNPNLVEIVLFIVDFRCSKHMIGNLKLLFNFVETFLGTVKFGNDQITPILGYGDLVQGAVTIKKGNDLLTGSRGTDLYSIILQDTNSPNPICLMAKTTSLQAWLWHRRLSHLNFDTINLLSKNDIVVGLPKLKFIKDHICSSCELGKAKQKSFQSKVTPSLKRRLQLLHIDLCGPMRVASINGKRYVLVIIDDYSIYTWTYFLRSKDETPKFSLISLGLSKEDFMLK</sequence>
<name>A0A699IQU5_TANCI</name>
<feature type="coiled-coil region" evidence="1">
    <location>
        <begin position="226"/>
        <end position="253"/>
    </location>
</feature>
<organism evidence="3">
    <name type="scientific">Tanacetum cinerariifolium</name>
    <name type="common">Dalmatian daisy</name>
    <name type="synonym">Chrysanthemum cinerariifolium</name>
    <dbReference type="NCBI Taxonomy" id="118510"/>
    <lineage>
        <taxon>Eukaryota</taxon>
        <taxon>Viridiplantae</taxon>
        <taxon>Streptophyta</taxon>
        <taxon>Embryophyta</taxon>
        <taxon>Tracheophyta</taxon>
        <taxon>Spermatophyta</taxon>
        <taxon>Magnoliopsida</taxon>
        <taxon>eudicotyledons</taxon>
        <taxon>Gunneridae</taxon>
        <taxon>Pentapetalae</taxon>
        <taxon>asterids</taxon>
        <taxon>campanulids</taxon>
        <taxon>Asterales</taxon>
        <taxon>Asteraceae</taxon>
        <taxon>Asteroideae</taxon>
        <taxon>Anthemideae</taxon>
        <taxon>Anthemidinae</taxon>
        <taxon>Tanacetum</taxon>
    </lineage>
</organism>
<dbReference type="PANTHER" id="PTHR42648">
    <property type="entry name" value="TRANSPOSASE, PUTATIVE-RELATED"/>
    <property type="match status" value="1"/>
</dbReference>
<evidence type="ECO:0000256" key="1">
    <source>
        <dbReference type="SAM" id="Coils"/>
    </source>
</evidence>
<comment type="caution">
    <text evidence="3">The sequence shown here is derived from an EMBL/GenBank/DDBJ whole genome shotgun (WGS) entry which is preliminary data.</text>
</comment>
<reference evidence="3" key="1">
    <citation type="journal article" date="2019" name="Sci. Rep.">
        <title>Draft genome of Tanacetum cinerariifolium, the natural source of mosquito coil.</title>
        <authorList>
            <person name="Yamashiro T."/>
            <person name="Shiraishi A."/>
            <person name="Satake H."/>
            <person name="Nakayama K."/>
        </authorList>
    </citation>
    <scope>NUCLEOTIDE SEQUENCE</scope>
</reference>
<evidence type="ECO:0000259" key="2">
    <source>
        <dbReference type="Pfam" id="PF13976"/>
    </source>
</evidence>
<accession>A0A699IQU5</accession>
<dbReference type="InterPro" id="IPR025724">
    <property type="entry name" value="GAG-pre-integrase_dom"/>
</dbReference>
<dbReference type="SUPFAM" id="SSF53098">
    <property type="entry name" value="Ribonuclease H-like"/>
    <property type="match status" value="1"/>
</dbReference>
<dbReference type="InterPro" id="IPR039537">
    <property type="entry name" value="Retrotran_Ty1/copia-like"/>
</dbReference>
<dbReference type="AlphaFoldDB" id="A0A699IQU5"/>
<proteinExistence type="predicted"/>
<dbReference type="PANTHER" id="PTHR42648:SF18">
    <property type="entry name" value="RETROTRANSPOSON, UNCLASSIFIED-LIKE PROTEIN"/>
    <property type="match status" value="1"/>
</dbReference>
<feature type="non-terminal residue" evidence="3">
    <location>
        <position position="1"/>
    </location>
</feature>
<dbReference type="Gene3D" id="3.30.420.10">
    <property type="entry name" value="Ribonuclease H-like superfamily/Ribonuclease H"/>
    <property type="match status" value="1"/>
</dbReference>
<feature type="domain" description="GAG-pre-integrase" evidence="2">
    <location>
        <begin position="598"/>
        <end position="663"/>
    </location>
</feature>
<dbReference type="InterPro" id="IPR012337">
    <property type="entry name" value="RNaseH-like_sf"/>
</dbReference>
<gene>
    <name evidence="3" type="ORF">Tci_550625</name>
</gene>
<dbReference type="EMBL" id="BKCJ010323484">
    <property type="protein sequence ID" value="GEZ78652.1"/>
    <property type="molecule type" value="Genomic_DNA"/>
</dbReference>
<dbReference type="InterPro" id="IPR036397">
    <property type="entry name" value="RNaseH_sf"/>
</dbReference>
<evidence type="ECO:0000313" key="3">
    <source>
        <dbReference type="EMBL" id="GEZ78652.1"/>
    </source>
</evidence>
<dbReference type="GO" id="GO:0003676">
    <property type="term" value="F:nucleic acid binding"/>
    <property type="evidence" value="ECO:0007669"/>
    <property type="project" value="InterPro"/>
</dbReference>
<keyword evidence="1" id="KW-0175">Coiled coil</keyword>
<protein>
    <recommendedName>
        <fullName evidence="2">GAG-pre-integrase domain-containing protein</fullName>
    </recommendedName>
</protein>